<sequence length="300" mass="32462">MKMSTVAAFALALGLIFVNLTGHCDGALQVGFYRGKCGLLDVESIVRALLTVKFLKDRTIAPALIRMQFHDCFVNGCDASILLDGSSTEKTAGPNLSVRGFEVIDAVKDAVEKFCPGVVSCADIIAIATRDVVYLSGGGKYSVETGRRDGFVSLAKSVKLPGGHTIGVAHCNLFQARLYNYKNTGKPDPSMDLSLLETLKKMCPQNSTGFNTVNLDQNPKSASIVDNSFHKQIKMHRGVLQIDQDLALDSLTKATVDKVADGFDFSTKFGRAMVKMGAIQVLTGKQGEIRKSCRAVNRRF</sequence>
<name>A0ACC0XST7_9ROSI</name>
<evidence type="ECO:0000313" key="1">
    <source>
        <dbReference type="EMBL" id="KAJ0021612.1"/>
    </source>
</evidence>
<accession>A0ACC0XST7</accession>
<gene>
    <name evidence="1" type="ORF">Pint_31866</name>
</gene>
<organism evidence="1 2">
    <name type="scientific">Pistacia integerrima</name>
    <dbReference type="NCBI Taxonomy" id="434235"/>
    <lineage>
        <taxon>Eukaryota</taxon>
        <taxon>Viridiplantae</taxon>
        <taxon>Streptophyta</taxon>
        <taxon>Embryophyta</taxon>
        <taxon>Tracheophyta</taxon>
        <taxon>Spermatophyta</taxon>
        <taxon>Magnoliopsida</taxon>
        <taxon>eudicotyledons</taxon>
        <taxon>Gunneridae</taxon>
        <taxon>Pentapetalae</taxon>
        <taxon>rosids</taxon>
        <taxon>malvids</taxon>
        <taxon>Sapindales</taxon>
        <taxon>Anacardiaceae</taxon>
        <taxon>Pistacia</taxon>
    </lineage>
</organism>
<comment type="caution">
    <text evidence="1">The sequence shown here is derived from an EMBL/GenBank/DDBJ whole genome shotgun (WGS) entry which is preliminary data.</text>
</comment>
<dbReference type="Proteomes" id="UP001163603">
    <property type="component" value="Chromosome 11"/>
</dbReference>
<reference evidence="2" key="1">
    <citation type="journal article" date="2023" name="G3 (Bethesda)">
        <title>Genome assembly and association tests identify interacting loci associated with vigor, precocity, and sex in interspecific pistachio rootstocks.</title>
        <authorList>
            <person name="Palmer W."/>
            <person name="Jacygrad E."/>
            <person name="Sagayaradj S."/>
            <person name="Cavanaugh K."/>
            <person name="Han R."/>
            <person name="Bertier L."/>
            <person name="Beede B."/>
            <person name="Kafkas S."/>
            <person name="Golino D."/>
            <person name="Preece J."/>
            <person name="Michelmore R."/>
        </authorList>
    </citation>
    <scope>NUCLEOTIDE SEQUENCE [LARGE SCALE GENOMIC DNA]</scope>
</reference>
<dbReference type="EMBL" id="CM047746">
    <property type="protein sequence ID" value="KAJ0021612.1"/>
    <property type="molecule type" value="Genomic_DNA"/>
</dbReference>
<proteinExistence type="predicted"/>
<evidence type="ECO:0000313" key="2">
    <source>
        <dbReference type="Proteomes" id="UP001163603"/>
    </source>
</evidence>
<keyword evidence="2" id="KW-1185">Reference proteome</keyword>
<protein>
    <submittedName>
        <fullName evidence="1">Uncharacterized protein</fullName>
    </submittedName>
</protein>